<feature type="domain" description="DUF5614" evidence="4">
    <location>
        <begin position="17"/>
        <end position="221"/>
    </location>
</feature>
<evidence type="ECO:0000313" key="6">
    <source>
        <dbReference type="Proteomes" id="UP001432322"/>
    </source>
</evidence>
<feature type="domain" description="DUF1308" evidence="3">
    <location>
        <begin position="247"/>
        <end position="405"/>
    </location>
</feature>
<feature type="compositionally biased region" description="Low complexity" evidence="2">
    <location>
        <begin position="230"/>
        <end position="245"/>
    </location>
</feature>
<comment type="caution">
    <text evidence="5">The sequence shown here is derived from an EMBL/GenBank/DDBJ whole genome shotgun (WGS) entry which is preliminary data.</text>
</comment>
<protein>
    <recommendedName>
        <fullName evidence="7">DUF1308 domain-containing protein</fullName>
    </recommendedName>
</protein>
<dbReference type="Proteomes" id="UP001432322">
    <property type="component" value="Unassembled WGS sequence"/>
</dbReference>
<evidence type="ECO:0000259" key="3">
    <source>
        <dbReference type="Pfam" id="PF07000"/>
    </source>
</evidence>
<dbReference type="InterPro" id="IPR010733">
    <property type="entry name" value="DUF1308"/>
</dbReference>
<feature type="region of interest" description="Disordered" evidence="2">
    <location>
        <begin position="211"/>
        <end position="245"/>
    </location>
</feature>
<organism evidence="5 6">
    <name type="scientific">Pristionchus fissidentatus</name>
    <dbReference type="NCBI Taxonomy" id="1538716"/>
    <lineage>
        <taxon>Eukaryota</taxon>
        <taxon>Metazoa</taxon>
        <taxon>Ecdysozoa</taxon>
        <taxon>Nematoda</taxon>
        <taxon>Chromadorea</taxon>
        <taxon>Rhabditida</taxon>
        <taxon>Rhabditina</taxon>
        <taxon>Diplogasteromorpha</taxon>
        <taxon>Diplogasteroidea</taxon>
        <taxon>Neodiplogasteridae</taxon>
        <taxon>Pristionchus</taxon>
    </lineage>
</organism>
<evidence type="ECO:0000259" key="4">
    <source>
        <dbReference type="Pfam" id="PF18474"/>
    </source>
</evidence>
<comment type="similarity">
    <text evidence="1">Belongs to the UPF0415 family.</text>
</comment>
<gene>
    <name evidence="5" type="ORF">PFISCL1PPCAC_8071</name>
</gene>
<keyword evidence="6" id="KW-1185">Reference proteome</keyword>
<dbReference type="AlphaFoldDB" id="A0AAV5VBD7"/>
<reference evidence="5" key="1">
    <citation type="submission" date="2023-10" db="EMBL/GenBank/DDBJ databases">
        <title>Genome assembly of Pristionchus species.</title>
        <authorList>
            <person name="Yoshida K."/>
            <person name="Sommer R.J."/>
        </authorList>
    </citation>
    <scope>NUCLEOTIDE SEQUENCE</scope>
    <source>
        <strain evidence="5">RS5133</strain>
    </source>
</reference>
<sequence length="408" mass="45674">LKMKSKEEDEEELKELWKERMDVAKRLEEEIRSMDLSRESNILGKVMAEVKSLQRATRKLTRSSIDDGNLRHLRNVVDVAKSDYERVTGLLRSFVLVSPQEGELYKHIVDIVAEGGGVWAKVISRTAKGVAMDWLTSSPRTVVHQGEIYSHHAALFPHDFSPPSIVFHFTSGVPDLVAEKLERMGIRVEGERTPLDSLCYAPADLVEDLMRDDSDEEEEEEEEGENDEISSLLLSPLTPSPSSRSPVNLDVSTVFVLLTNLTHPGGCEHRFSSALLRQQSLMEKKTRARDQLLSLIDGREWVVCATTLEAVASIVKTVGGPTEKGRWAELEPRLRLVPDSPSERSMGLEQSAKVNDRSITIFGTGDELQYVTASANKHFVQSAFHQGVHYAVIIHESRALSEQKELPP</sequence>
<name>A0AAV5VBD7_9BILA</name>
<accession>A0AAV5VBD7</accession>
<dbReference type="EMBL" id="BTSY01000002">
    <property type="protein sequence ID" value="GMT16774.1"/>
    <property type="molecule type" value="Genomic_DNA"/>
</dbReference>
<evidence type="ECO:0000256" key="2">
    <source>
        <dbReference type="SAM" id="MobiDB-lite"/>
    </source>
</evidence>
<dbReference type="InterPro" id="IPR041076">
    <property type="entry name" value="DUF5614"/>
</dbReference>
<dbReference type="Pfam" id="PF18474">
    <property type="entry name" value="DUF5614"/>
    <property type="match status" value="1"/>
</dbReference>
<feature type="non-terminal residue" evidence="5">
    <location>
        <position position="1"/>
    </location>
</feature>
<evidence type="ECO:0000313" key="5">
    <source>
        <dbReference type="EMBL" id="GMT16774.1"/>
    </source>
</evidence>
<evidence type="ECO:0008006" key="7">
    <source>
        <dbReference type="Google" id="ProtNLM"/>
    </source>
</evidence>
<dbReference type="Pfam" id="PF07000">
    <property type="entry name" value="DUF1308"/>
    <property type="match status" value="1"/>
</dbReference>
<proteinExistence type="inferred from homology"/>
<evidence type="ECO:0000256" key="1">
    <source>
        <dbReference type="ARBA" id="ARBA00006588"/>
    </source>
</evidence>
<dbReference type="PANTHER" id="PTHR13379:SF0">
    <property type="entry name" value="UPF0415 PROTEIN C7ORF25"/>
    <property type="match status" value="1"/>
</dbReference>
<feature type="compositionally biased region" description="Acidic residues" evidence="2">
    <location>
        <begin position="213"/>
        <end position="228"/>
    </location>
</feature>
<dbReference type="PANTHER" id="PTHR13379">
    <property type="entry name" value="UNCHARACTERIZED DUF1308"/>
    <property type="match status" value="1"/>
</dbReference>